<reference evidence="2 3" key="1">
    <citation type="journal article" date="2012" name="Genome Biol.">
        <title>Genome and low-iron response of an oceanic diatom adapted to chronic iron limitation.</title>
        <authorList>
            <person name="Lommer M."/>
            <person name="Specht M."/>
            <person name="Roy A.S."/>
            <person name="Kraemer L."/>
            <person name="Andreson R."/>
            <person name="Gutowska M.A."/>
            <person name="Wolf J."/>
            <person name="Bergner S.V."/>
            <person name="Schilhabel M.B."/>
            <person name="Klostermeier U.C."/>
            <person name="Beiko R.G."/>
            <person name="Rosenstiel P."/>
            <person name="Hippler M."/>
            <person name="Laroche J."/>
        </authorList>
    </citation>
    <scope>NUCLEOTIDE SEQUENCE [LARGE SCALE GENOMIC DNA]</scope>
    <source>
        <strain evidence="2 3">CCMP1005</strain>
    </source>
</reference>
<feature type="compositionally biased region" description="Basic and acidic residues" evidence="1">
    <location>
        <begin position="299"/>
        <end position="309"/>
    </location>
</feature>
<feature type="region of interest" description="Disordered" evidence="1">
    <location>
        <begin position="73"/>
        <end position="106"/>
    </location>
</feature>
<evidence type="ECO:0000256" key="1">
    <source>
        <dbReference type="SAM" id="MobiDB-lite"/>
    </source>
</evidence>
<sequence>LPTVSARVGDEDLAAALWALLSCAIVVEATVVRVHLRFAKCGGAGAPASAGRVNRQNSGQGDREMKAANHLRRRPQPAPPFQGLGDPHPQAVSARSGGCASDLGDPTIYNNTNRVAGGRHLTSPRTACMAHAGRAAWQGGGLGGVGWGARTGAGGESVLPESMASEESPEVSSGSNGRRLGRRRRAQADQEEERDRDTAASPGRKRFPRTPTADEVSVATGAGKLALRSLFASMNADADDDDSLLTIPDAAGGGIYDGGEETSPARTFRRSETTTGRRRSTPEWASGHSASSTRSRVAPRNEKERVPAS</sequence>
<keyword evidence="3" id="KW-1185">Reference proteome</keyword>
<gene>
    <name evidence="2" type="ORF">THAOC_23435</name>
</gene>
<name>K0SDD9_THAOC</name>
<accession>K0SDD9</accession>
<organism evidence="2 3">
    <name type="scientific">Thalassiosira oceanica</name>
    <name type="common">Marine diatom</name>
    <dbReference type="NCBI Taxonomy" id="159749"/>
    <lineage>
        <taxon>Eukaryota</taxon>
        <taxon>Sar</taxon>
        <taxon>Stramenopiles</taxon>
        <taxon>Ochrophyta</taxon>
        <taxon>Bacillariophyta</taxon>
        <taxon>Coscinodiscophyceae</taxon>
        <taxon>Thalassiosirophycidae</taxon>
        <taxon>Thalassiosirales</taxon>
        <taxon>Thalassiosiraceae</taxon>
        <taxon>Thalassiosira</taxon>
    </lineage>
</organism>
<dbReference type="AlphaFoldDB" id="K0SDD9"/>
<evidence type="ECO:0000313" key="2">
    <source>
        <dbReference type="EMBL" id="EJK56637.1"/>
    </source>
</evidence>
<evidence type="ECO:0000313" key="3">
    <source>
        <dbReference type="Proteomes" id="UP000266841"/>
    </source>
</evidence>
<feature type="region of interest" description="Disordered" evidence="1">
    <location>
        <begin position="239"/>
        <end position="309"/>
    </location>
</feature>
<feature type="non-terminal residue" evidence="2">
    <location>
        <position position="1"/>
    </location>
</feature>
<dbReference type="Proteomes" id="UP000266841">
    <property type="component" value="Unassembled WGS sequence"/>
</dbReference>
<proteinExistence type="predicted"/>
<comment type="caution">
    <text evidence="2">The sequence shown here is derived from an EMBL/GenBank/DDBJ whole genome shotgun (WGS) entry which is preliminary data.</text>
</comment>
<feature type="region of interest" description="Disordered" evidence="1">
    <location>
        <begin position="153"/>
        <end position="217"/>
    </location>
</feature>
<dbReference type="EMBL" id="AGNL01030933">
    <property type="protein sequence ID" value="EJK56637.1"/>
    <property type="molecule type" value="Genomic_DNA"/>
</dbReference>
<protein>
    <submittedName>
        <fullName evidence="2">Uncharacterized protein</fullName>
    </submittedName>
</protein>
<feature type="region of interest" description="Disordered" evidence="1">
    <location>
        <begin position="44"/>
        <end position="63"/>
    </location>
</feature>